<accession>A0A0B2UV33</accession>
<dbReference type="InterPro" id="IPR013934">
    <property type="entry name" value="Utp13_C"/>
</dbReference>
<evidence type="ECO:0000256" key="1">
    <source>
        <dbReference type="ARBA" id="ARBA00004604"/>
    </source>
</evidence>
<evidence type="ECO:0000313" key="8">
    <source>
        <dbReference type="Proteomes" id="UP000031036"/>
    </source>
</evidence>
<dbReference type="GO" id="GO:0034511">
    <property type="term" value="F:U3 snoRNA binding"/>
    <property type="evidence" value="ECO:0007669"/>
    <property type="project" value="TreeGrafter"/>
</dbReference>
<name>A0A0B2UV33_TOXCA</name>
<protein>
    <submittedName>
        <fullName evidence="7">Transducin beta-like protein 3</fullName>
    </submittedName>
</protein>
<dbReference type="PRINTS" id="PR00320">
    <property type="entry name" value="GPROTEINBRPT"/>
</dbReference>
<dbReference type="InterPro" id="IPR015943">
    <property type="entry name" value="WD40/YVTN_repeat-like_dom_sf"/>
</dbReference>
<dbReference type="SUPFAM" id="SSF50998">
    <property type="entry name" value="Quinoprotein alcohol dehydrogenase-like"/>
    <property type="match status" value="1"/>
</dbReference>
<evidence type="ECO:0000256" key="4">
    <source>
        <dbReference type="ARBA" id="ARBA00023242"/>
    </source>
</evidence>
<dbReference type="STRING" id="6265.A0A0B2UV33"/>
<dbReference type="Pfam" id="PF00400">
    <property type="entry name" value="WD40"/>
    <property type="match status" value="9"/>
</dbReference>
<keyword evidence="3" id="KW-0677">Repeat</keyword>
<dbReference type="InterPro" id="IPR020472">
    <property type="entry name" value="WD40_PAC1"/>
</dbReference>
<dbReference type="SMART" id="SM00320">
    <property type="entry name" value="WD40"/>
    <property type="match status" value="13"/>
</dbReference>
<evidence type="ECO:0000259" key="6">
    <source>
        <dbReference type="Pfam" id="PF08625"/>
    </source>
</evidence>
<dbReference type="OMA" id="PYVQRHF"/>
<dbReference type="PANTHER" id="PTHR19854:SF15">
    <property type="entry name" value="TRANSDUCIN BETA-LIKE PROTEIN 3"/>
    <property type="match status" value="1"/>
</dbReference>
<feature type="repeat" description="WD" evidence="5">
    <location>
        <begin position="611"/>
        <end position="645"/>
    </location>
</feature>
<dbReference type="AlphaFoldDB" id="A0A0B2UV33"/>
<dbReference type="PROSITE" id="PS50294">
    <property type="entry name" value="WD_REPEATS_REGION"/>
    <property type="match status" value="5"/>
</dbReference>
<dbReference type="GO" id="GO:0032040">
    <property type="term" value="C:small-subunit processome"/>
    <property type="evidence" value="ECO:0007669"/>
    <property type="project" value="InterPro"/>
</dbReference>
<dbReference type="Proteomes" id="UP000031036">
    <property type="component" value="Unassembled WGS sequence"/>
</dbReference>
<sequence>MNDEVSELSLVHSIETFYTGGSVEWSADGSTIFTTCSNVIKALNVDDGTTRREMNDEVSELSLVHSIETFYTGGSVEWSADGSTIFTTCSNVIKALNVDDGTTRYVIGEMDDAGHVTCAQCTPSDAHSMIVAYANGLLREYVLPRMTATEMKAEMKRQWKSTHTAPIKIIKFSPNAALLATGSADFTVKVWKLESQCCVASLKGPIAVTEALFVGNERILIGYMDGTVNFYRLKGEKKLIHHWKNHTSQVVSIVLLERTIAATVSRDQTISLTNLDTNEKVKTLPLFEPIESAILSDDATMLTVGEEGVLKCWQPTTGKLLRSAAICRCRVDLILRNQIRGQLLLASCDSNLYLVDEQTFEVSRQMVGFNDEIFDLAFVGADQRYMMVAANSADVRMYETRTWACHLVPGHTESVLCVSSACWDANFFATSSKDNTFIVWNIAEGDKGVKLPRKVALATGHTNNVTAVRFSNTSKKHFIVSVSNDTTLKLWSLVDIKRASECVKLTAASTLVAHTKDVTCVDVSVNDRLCVTGSMDKTAKLWHIDPTKMQLGIAGTLVGHRRGVWDAKFSSSTQILATCSGDCMVRLFSLGTKECIATLSGHPSAVLKVALVAHTKDVTCVDVSVNDRLCVTGSMDKTAKLWHIDPTKMQLGIAGTLVGHRRGVWDAKFSSSTQILATCSGDCMVRLFSLGTKECIATLSGHPSAVLKAVFVNNDKQLISADSGGLLKIWTVSAKECLSTVEAHDDKVWAMLAYSDETKFVTAGSDGRIRIWEDVTEKKREEEEQKRTQRVRDEQKLANLMQQKRYGEALSFSLTLSRPFNCLKVVNALMEIGGTELRTAIANLLEDQLVVLLDFASQWNTNSRTSAASQQVLYEILHCYTPEQLLKTSNFAAIVESFIPYTNRSVLLIYYGLFCELPYTIKHKPIAIKSIHYLRSRFTRVKSHLFEVLFA</sequence>
<organism evidence="7 8">
    <name type="scientific">Toxocara canis</name>
    <name type="common">Canine roundworm</name>
    <dbReference type="NCBI Taxonomy" id="6265"/>
    <lineage>
        <taxon>Eukaryota</taxon>
        <taxon>Metazoa</taxon>
        <taxon>Ecdysozoa</taxon>
        <taxon>Nematoda</taxon>
        <taxon>Chromadorea</taxon>
        <taxon>Rhabditida</taxon>
        <taxon>Spirurina</taxon>
        <taxon>Ascaridomorpha</taxon>
        <taxon>Ascaridoidea</taxon>
        <taxon>Toxocaridae</taxon>
        <taxon>Toxocara</taxon>
    </lineage>
</organism>
<dbReference type="InterPro" id="IPR001680">
    <property type="entry name" value="WD40_rpt"/>
</dbReference>
<feature type="repeat" description="WD" evidence="5">
    <location>
        <begin position="699"/>
        <end position="740"/>
    </location>
</feature>
<feature type="repeat" description="WD" evidence="5">
    <location>
        <begin position="160"/>
        <end position="201"/>
    </location>
</feature>
<feature type="repeat" description="WD" evidence="5">
    <location>
        <begin position="657"/>
        <end position="698"/>
    </location>
</feature>
<dbReference type="OrthoDB" id="5414888at2759"/>
<keyword evidence="4" id="KW-0539">Nucleus</keyword>
<evidence type="ECO:0000256" key="5">
    <source>
        <dbReference type="PROSITE-ProRule" id="PRU00221"/>
    </source>
</evidence>
<feature type="repeat" description="WD" evidence="5">
    <location>
        <begin position="458"/>
        <end position="493"/>
    </location>
</feature>
<dbReference type="InterPro" id="IPR036322">
    <property type="entry name" value="WD40_repeat_dom_sf"/>
</dbReference>
<feature type="repeat" description="WD" evidence="5">
    <location>
        <begin position="557"/>
        <end position="598"/>
    </location>
</feature>
<dbReference type="Gene3D" id="2.130.10.10">
    <property type="entry name" value="YVTN repeat-like/Quinoprotein amine dehydrogenase"/>
    <property type="match status" value="5"/>
</dbReference>
<dbReference type="SUPFAM" id="SSF50978">
    <property type="entry name" value="WD40 repeat-like"/>
    <property type="match status" value="2"/>
</dbReference>
<dbReference type="GO" id="GO:0000472">
    <property type="term" value="P:endonucleolytic cleavage to generate mature 5'-end of SSU-rRNA from (SSU-rRNA, 5.8S rRNA, LSU-rRNA)"/>
    <property type="evidence" value="ECO:0007669"/>
    <property type="project" value="TreeGrafter"/>
</dbReference>
<dbReference type="GO" id="GO:0000480">
    <property type="term" value="P:endonucleolytic cleavage in 5'-ETS of tricistronic rRNA transcript (SSU-rRNA, 5.8S rRNA, LSU-rRNA)"/>
    <property type="evidence" value="ECO:0007669"/>
    <property type="project" value="TreeGrafter"/>
</dbReference>
<feature type="repeat" description="WD" evidence="5">
    <location>
        <begin position="511"/>
        <end position="545"/>
    </location>
</feature>
<keyword evidence="8" id="KW-1185">Reference proteome</keyword>
<proteinExistence type="predicted"/>
<dbReference type="PROSITE" id="PS50082">
    <property type="entry name" value="WD_REPEATS_2"/>
    <property type="match status" value="8"/>
</dbReference>
<evidence type="ECO:0000256" key="2">
    <source>
        <dbReference type="ARBA" id="ARBA00022574"/>
    </source>
</evidence>
<keyword evidence="2 5" id="KW-0853">WD repeat</keyword>
<gene>
    <name evidence="7" type="primary">TBL3</name>
    <name evidence="7" type="ORF">Tcan_13202</name>
</gene>
<evidence type="ECO:0000256" key="3">
    <source>
        <dbReference type="ARBA" id="ARBA00022737"/>
    </source>
</evidence>
<dbReference type="GO" id="GO:0030686">
    <property type="term" value="C:90S preribosome"/>
    <property type="evidence" value="ECO:0007669"/>
    <property type="project" value="TreeGrafter"/>
</dbReference>
<comment type="subcellular location">
    <subcellularLocation>
        <location evidence="1">Nucleus</location>
        <location evidence="1">Nucleolus</location>
    </subcellularLocation>
</comment>
<dbReference type="EMBL" id="JPKZ01002803">
    <property type="protein sequence ID" value="KHN74971.1"/>
    <property type="molecule type" value="Genomic_DNA"/>
</dbReference>
<feature type="repeat" description="WD" evidence="5">
    <location>
        <begin position="741"/>
        <end position="773"/>
    </location>
</feature>
<dbReference type="CDD" id="cd00200">
    <property type="entry name" value="WD40"/>
    <property type="match status" value="2"/>
</dbReference>
<dbReference type="PANTHER" id="PTHR19854">
    <property type="entry name" value="TRANSDUCIN BETA-LIKE 3"/>
    <property type="match status" value="1"/>
</dbReference>
<feature type="domain" description="U3 small nucleolar RNA-associated protein 13 C-terminal" evidence="6">
    <location>
        <begin position="794"/>
        <end position="904"/>
    </location>
</feature>
<reference evidence="7 8" key="1">
    <citation type="submission" date="2014-11" db="EMBL/GenBank/DDBJ databases">
        <title>Genetic blueprint of the zoonotic pathogen Toxocara canis.</title>
        <authorList>
            <person name="Zhu X.-Q."/>
            <person name="Korhonen P.K."/>
            <person name="Cai H."/>
            <person name="Young N.D."/>
            <person name="Nejsum P."/>
            <person name="von Samson-Himmelstjerna G."/>
            <person name="Boag P.R."/>
            <person name="Tan P."/>
            <person name="Li Q."/>
            <person name="Min J."/>
            <person name="Yang Y."/>
            <person name="Wang X."/>
            <person name="Fang X."/>
            <person name="Hall R.S."/>
            <person name="Hofmann A."/>
            <person name="Sternberg P.W."/>
            <person name="Jex A.R."/>
            <person name="Gasser R.B."/>
        </authorList>
    </citation>
    <scope>NUCLEOTIDE SEQUENCE [LARGE SCALE GENOMIC DNA]</scope>
    <source>
        <strain evidence="7">PN_DK_2014</strain>
    </source>
</reference>
<dbReference type="InterPro" id="IPR011047">
    <property type="entry name" value="Quinoprotein_ADH-like_sf"/>
</dbReference>
<dbReference type="Pfam" id="PF08625">
    <property type="entry name" value="Utp13"/>
    <property type="match status" value="1"/>
</dbReference>
<evidence type="ECO:0000313" key="7">
    <source>
        <dbReference type="EMBL" id="KHN74971.1"/>
    </source>
</evidence>
<comment type="caution">
    <text evidence="7">The sequence shown here is derived from an EMBL/GenBank/DDBJ whole genome shotgun (WGS) entry which is preliminary data.</text>
</comment>